<dbReference type="EMBL" id="BK016124">
    <property type="protein sequence ID" value="DAF96964.1"/>
    <property type="molecule type" value="Genomic_DNA"/>
</dbReference>
<dbReference type="SUPFAM" id="SSF103084">
    <property type="entry name" value="Holliday junction resolvase RusA"/>
    <property type="match status" value="1"/>
</dbReference>
<dbReference type="Gene3D" id="3.30.1330.70">
    <property type="entry name" value="Holliday junction resolvase RusA"/>
    <property type="match status" value="1"/>
</dbReference>
<reference evidence="1" key="1">
    <citation type="journal article" date="2021" name="Proc. Natl. Acad. Sci. U.S.A.">
        <title>A Catalog of Tens of Thousands of Viruses from Human Metagenomes Reveals Hidden Associations with Chronic Diseases.</title>
        <authorList>
            <person name="Tisza M.J."/>
            <person name="Buck C.B."/>
        </authorList>
    </citation>
    <scope>NUCLEOTIDE SEQUENCE</scope>
    <source>
        <strain evidence="1">CtsIb3</strain>
    </source>
</reference>
<protein>
    <submittedName>
        <fullName evidence="1">Endodeoxyribonuclease RusA</fullName>
    </submittedName>
</protein>
<organism evidence="1">
    <name type="scientific">Myoviridae sp. ctsIb3</name>
    <dbReference type="NCBI Taxonomy" id="2825189"/>
    <lineage>
        <taxon>Viruses</taxon>
        <taxon>Duplodnaviria</taxon>
        <taxon>Heunggongvirae</taxon>
        <taxon>Uroviricota</taxon>
        <taxon>Caudoviricetes</taxon>
    </lineage>
</organism>
<dbReference type="Pfam" id="PF05866">
    <property type="entry name" value="RusA"/>
    <property type="match status" value="1"/>
</dbReference>
<evidence type="ECO:0000313" key="1">
    <source>
        <dbReference type="EMBL" id="DAF96964.1"/>
    </source>
</evidence>
<accession>A0A8S5URC8</accession>
<proteinExistence type="predicted"/>
<dbReference type="GO" id="GO:0000287">
    <property type="term" value="F:magnesium ion binding"/>
    <property type="evidence" value="ECO:0007669"/>
    <property type="project" value="InterPro"/>
</dbReference>
<dbReference type="InterPro" id="IPR036614">
    <property type="entry name" value="RusA-like_sf"/>
</dbReference>
<dbReference type="InterPro" id="IPR008822">
    <property type="entry name" value="Endonuclease_RusA-like"/>
</dbReference>
<dbReference type="GO" id="GO:0006310">
    <property type="term" value="P:DNA recombination"/>
    <property type="evidence" value="ECO:0007669"/>
    <property type="project" value="InterPro"/>
</dbReference>
<dbReference type="GO" id="GO:0006281">
    <property type="term" value="P:DNA repair"/>
    <property type="evidence" value="ECO:0007669"/>
    <property type="project" value="InterPro"/>
</dbReference>
<sequence length="203" mass="23044">MLYIPTDKEAVEAALVLQRYCEAKSENGCKDCIHNLGSHESCGLSNELPYDYIIPDRIVKETEAKLSGNELLGGDDDCHLILYGDPRTKKNSARILKAHANRRIVAPSEAFMQYQEKCLWQIKRPYNPITARVNVRCVYYMATRRKVDLANLIEATTDILVKAKVLADDNSQIVAAHDGSRVDYDKKNPRAEIWIEEMEDENG</sequence>
<name>A0A8S5URC8_9CAUD</name>